<dbReference type="EMBL" id="JAWXYG010000011">
    <property type="protein sequence ID" value="KAK4259818.1"/>
    <property type="molecule type" value="Genomic_DNA"/>
</dbReference>
<sequence>MSSTKKHSTSSISVGQYTICEDLLNQFSEANTESLTKGCSEVKATVETVDAESVTPLVTPLDHSTISDLSQHVNAAPIKGKRRIYPTRGMLLRTT</sequence>
<dbReference type="AlphaFoldDB" id="A0AAE1IYI6"/>
<protein>
    <submittedName>
        <fullName evidence="1">Uncharacterized protein</fullName>
    </submittedName>
</protein>
<dbReference type="Proteomes" id="UP001293593">
    <property type="component" value="Unassembled WGS sequence"/>
</dbReference>
<evidence type="ECO:0000313" key="2">
    <source>
        <dbReference type="Proteomes" id="UP001293593"/>
    </source>
</evidence>
<gene>
    <name evidence="1" type="ORF">QN277_006111</name>
</gene>
<organism evidence="1 2">
    <name type="scientific">Acacia crassicarpa</name>
    <name type="common">northern wattle</name>
    <dbReference type="NCBI Taxonomy" id="499986"/>
    <lineage>
        <taxon>Eukaryota</taxon>
        <taxon>Viridiplantae</taxon>
        <taxon>Streptophyta</taxon>
        <taxon>Embryophyta</taxon>
        <taxon>Tracheophyta</taxon>
        <taxon>Spermatophyta</taxon>
        <taxon>Magnoliopsida</taxon>
        <taxon>eudicotyledons</taxon>
        <taxon>Gunneridae</taxon>
        <taxon>Pentapetalae</taxon>
        <taxon>rosids</taxon>
        <taxon>fabids</taxon>
        <taxon>Fabales</taxon>
        <taxon>Fabaceae</taxon>
        <taxon>Caesalpinioideae</taxon>
        <taxon>mimosoid clade</taxon>
        <taxon>Acacieae</taxon>
        <taxon>Acacia</taxon>
    </lineage>
</organism>
<evidence type="ECO:0000313" key="1">
    <source>
        <dbReference type="EMBL" id="KAK4259818.1"/>
    </source>
</evidence>
<comment type="caution">
    <text evidence="1">The sequence shown here is derived from an EMBL/GenBank/DDBJ whole genome shotgun (WGS) entry which is preliminary data.</text>
</comment>
<keyword evidence="2" id="KW-1185">Reference proteome</keyword>
<proteinExistence type="predicted"/>
<reference evidence="1" key="1">
    <citation type="submission" date="2023-10" db="EMBL/GenBank/DDBJ databases">
        <title>Chromosome-level genome of the transformable northern wattle, Acacia crassicarpa.</title>
        <authorList>
            <person name="Massaro I."/>
            <person name="Sinha N.R."/>
            <person name="Poethig S."/>
            <person name="Leichty A.R."/>
        </authorList>
    </citation>
    <scope>NUCLEOTIDE SEQUENCE</scope>
    <source>
        <strain evidence="1">Acra3RX</strain>
        <tissue evidence="1">Leaf</tissue>
    </source>
</reference>
<name>A0AAE1IYI6_9FABA</name>
<accession>A0AAE1IYI6</accession>